<dbReference type="EMBL" id="JAUSUZ010000001">
    <property type="protein sequence ID" value="MDQ0363379.1"/>
    <property type="molecule type" value="Genomic_DNA"/>
</dbReference>
<accession>A0AAE4AUY3</accession>
<dbReference type="AlphaFoldDB" id="A0AAE4AUY3"/>
<dbReference type="Pfam" id="PF08965">
    <property type="entry name" value="Aca2_YdiL"/>
    <property type="match status" value="1"/>
</dbReference>
<keyword evidence="3" id="KW-1185">Reference proteome</keyword>
<dbReference type="InterPro" id="IPR010982">
    <property type="entry name" value="Lambda_DNA-bd_dom_sf"/>
</dbReference>
<evidence type="ECO:0000313" key="3">
    <source>
        <dbReference type="Proteomes" id="UP001240236"/>
    </source>
</evidence>
<proteinExistence type="predicted"/>
<dbReference type="GO" id="GO:0003677">
    <property type="term" value="F:DNA binding"/>
    <property type="evidence" value="ECO:0007669"/>
    <property type="project" value="InterPro"/>
</dbReference>
<reference evidence="1 3" key="1">
    <citation type="submission" date="2023-07" db="EMBL/GenBank/DDBJ databases">
        <title>Sequencing the genomes of 1000 actinobacteria strains.</title>
        <authorList>
            <person name="Klenk H.-P."/>
        </authorList>
    </citation>
    <scope>NUCLEOTIDE SEQUENCE [LARGE SCALE GENOMIC DNA]</scope>
    <source>
        <strain evidence="1 3">DSM 44709</strain>
    </source>
</reference>
<sequence length="207" mass="22237">MTGAALHIHRRGLGLTGDQLAAIVAVTGRTIRAWEAGRDPIPAGAATEIERLRERTREAITALTVDLADHDGDPTIAVYRGDDEFWAAHPDAKPLPAAWHQMVAARVAEHVPTARIVWAGATGDQPVRRWPLTRLAEAAAAARQNRDAGAVKKMLPHLRLLALDERVQAETRINVLLSAARAIDPRIGRAASPADALDVLLVAADAR</sequence>
<dbReference type="Gene3D" id="1.10.3100.10">
    <property type="entry name" value="Putative cytoplasmic protein"/>
    <property type="match status" value="1"/>
</dbReference>
<dbReference type="SUPFAM" id="SSF47413">
    <property type="entry name" value="lambda repressor-like DNA-binding domains"/>
    <property type="match status" value="1"/>
</dbReference>
<gene>
    <name evidence="1" type="ORF">J2S42_000048</name>
    <name evidence="2" type="ORF">J2S42_008449</name>
</gene>
<dbReference type="InterPro" id="IPR001387">
    <property type="entry name" value="Cro/C1-type_HTH"/>
</dbReference>
<evidence type="ECO:0000313" key="2">
    <source>
        <dbReference type="EMBL" id="MDQ0371701.1"/>
    </source>
</evidence>
<protein>
    <submittedName>
        <fullName evidence="1">Transcriptional regulator with XRE-family HTH domain</fullName>
    </submittedName>
</protein>
<comment type="caution">
    <text evidence="1">The sequence shown here is derived from an EMBL/GenBank/DDBJ whole genome shotgun (WGS) entry which is preliminary data.</text>
</comment>
<dbReference type="RefSeq" id="WP_307233963.1">
    <property type="nucleotide sequence ID" value="NZ_JAUSUZ010000001.1"/>
</dbReference>
<name>A0AAE4AUY3_9ACTN</name>
<dbReference type="InterPro" id="IPR027910">
    <property type="entry name" value="YdiL_sf"/>
</dbReference>
<organism evidence="1 3">
    <name type="scientific">Catenuloplanes indicus</name>
    <dbReference type="NCBI Taxonomy" id="137267"/>
    <lineage>
        <taxon>Bacteria</taxon>
        <taxon>Bacillati</taxon>
        <taxon>Actinomycetota</taxon>
        <taxon>Actinomycetes</taxon>
        <taxon>Micromonosporales</taxon>
        <taxon>Micromonosporaceae</taxon>
        <taxon>Catenuloplanes</taxon>
    </lineage>
</organism>
<dbReference type="Proteomes" id="UP001240236">
    <property type="component" value="Unassembled WGS sequence"/>
</dbReference>
<dbReference type="InterPro" id="IPR015060">
    <property type="entry name" value="Aca2_YdiL-like"/>
</dbReference>
<evidence type="ECO:0000313" key="1">
    <source>
        <dbReference type="EMBL" id="MDQ0363379.1"/>
    </source>
</evidence>
<dbReference type="CDD" id="cd00093">
    <property type="entry name" value="HTH_XRE"/>
    <property type="match status" value="1"/>
</dbReference>
<dbReference type="EMBL" id="JAUSUZ010000002">
    <property type="protein sequence ID" value="MDQ0371701.1"/>
    <property type="molecule type" value="Genomic_DNA"/>
</dbReference>